<dbReference type="Gene3D" id="3.40.50.2000">
    <property type="entry name" value="Glycogen Phosphorylase B"/>
    <property type="match status" value="2"/>
</dbReference>
<dbReference type="PANTHER" id="PTHR12526:SF609">
    <property type="entry name" value="LIPOPOLYSACCHARIDE BIOSYNTHESIS PROTEIN"/>
    <property type="match status" value="1"/>
</dbReference>
<feature type="domain" description="Glycosyl transferase family 1" evidence="2">
    <location>
        <begin position="223"/>
        <end position="392"/>
    </location>
</feature>
<accession>A0ABW6D5Y2</accession>
<dbReference type="Pfam" id="PF00534">
    <property type="entry name" value="Glycos_transf_1"/>
    <property type="match status" value="1"/>
</dbReference>
<keyword evidence="1" id="KW-1133">Transmembrane helix</keyword>
<dbReference type="RefSeq" id="WP_377978880.1">
    <property type="nucleotide sequence ID" value="NZ_JBBKXY010000002.1"/>
</dbReference>
<dbReference type="InterPro" id="IPR001296">
    <property type="entry name" value="Glyco_trans_1"/>
</dbReference>
<comment type="caution">
    <text evidence="3">The sequence shown here is derived from an EMBL/GenBank/DDBJ whole genome shotgun (WGS) entry which is preliminary data.</text>
</comment>
<evidence type="ECO:0000313" key="4">
    <source>
        <dbReference type="Proteomes" id="UP001598112"/>
    </source>
</evidence>
<sequence length="415" mass="47483">MERRDLKRVLIHSLVFSPDGVSTAYLYNDIALGLIENGFEVIVLTTTPHYNLIESELVKQPIGKKLFGFYYQSDFKGIKVYHIPLKKYKSTFKRLVSFVYWHVLSFIIGVSIKKINFVLSPSPPLSIGFISLLIAKFKGAKAIYNVQEIYPDLLINQGNLKSPIIISLLKKFEKCIYNYSAAVTTIDEVFYATISSRFSEIGKLKIIPNFVDTDLYKPLNQKQDLPAVFGSDNGKIKILYAGNIGFFQDWGPVLFAARELLEENIEFWIIGEGVQKEFLEIEVQKQNLSNVRVFPYQSRELIPMINNYADIHFIAINQQMEQEGFPSKVYTIMACAKPIIVVTGLNTPLYNFLKDKNCSELITNNRNVNFTQAIRKLAFDKELRERLGNNGYAEIIKNYSKKVVVSKYANLLQSL</sequence>
<evidence type="ECO:0000313" key="3">
    <source>
        <dbReference type="EMBL" id="MFD3293613.1"/>
    </source>
</evidence>
<dbReference type="EMBL" id="JBBKXY010000002">
    <property type="protein sequence ID" value="MFD3293613.1"/>
    <property type="molecule type" value="Genomic_DNA"/>
</dbReference>
<gene>
    <name evidence="3" type="ORF">SKC35_07930</name>
</gene>
<dbReference type="PANTHER" id="PTHR12526">
    <property type="entry name" value="GLYCOSYLTRANSFERASE"/>
    <property type="match status" value="1"/>
</dbReference>
<organism evidence="3 4">
    <name type="scientific">Aquirufa originis</name>
    <dbReference type="NCBI Taxonomy" id="3096514"/>
    <lineage>
        <taxon>Bacteria</taxon>
        <taxon>Pseudomonadati</taxon>
        <taxon>Bacteroidota</taxon>
        <taxon>Cytophagia</taxon>
        <taxon>Cytophagales</taxon>
        <taxon>Flectobacillaceae</taxon>
        <taxon>Aquirufa</taxon>
    </lineage>
</organism>
<keyword evidence="4" id="KW-1185">Reference proteome</keyword>
<evidence type="ECO:0000259" key="2">
    <source>
        <dbReference type="Pfam" id="PF00534"/>
    </source>
</evidence>
<reference evidence="3 4" key="1">
    <citation type="submission" date="2024-03" db="EMBL/GenBank/DDBJ databases">
        <title>Aquirufa genome sequencing.</title>
        <authorList>
            <person name="Pitt A."/>
            <person name="Hahn M.W."/>
        </authorList>
    </citation>
    <scope>NUCLEOTIDE SEQUENCE [LARGE SCALE GENOMIC DNA]</scope>
    <source>
        <strain evidence="3 4">KTFRIE-69F</strain>
    </source>
</reference>
<proteinExistence type="predicted"/>
<keyword evidence="1" id="KW-0812">Transmembrane</keyword>
<keyword evidence="1" id="KW-0472">Membrane</keyword>
<dbReference type="CDD" id="cd03794">
    <property type="entry name" value="GT4_WbuB-like"/>
    <property type="match status" value="1"/>
</dbReference>
<protein>
    <submittedName>
        <fullName evidence="3">Glycosyltransferase family 4 protein</fullName>
    </submittedName>
</protein>
<feature type="transmembrane region" description="Helical" evidence="1">
    <location>
        <begin position="95"/>
        <end position="112"/>
    </location>
</feature>
<evidence type="ECO:0000256" key="1">
    <source>
        <dbReference type="SAM" id="Phobius"/>
    </source>
</evidence>
<dbReference type="Proteomes" id="UP001598112">
    <property type="component" value="Unassembled WGS sequence"/>
</dbReference>
<name>A0ABW6D5Y2_9BACT</name>
<dbReference type="SUPFAM" id="SSF53756">
    <property type="entry name" value="UDP-Glycosyltransferase/glycogen phosphorylase"/>
    <property type="match status" value="1"/>
</dbReference>